<accession>G8JVW1</accession>
<organism evidence="2 3">
    <name type="scientific">Eremothecium cymbalariae (strain CBS 270.75 / DBVPG 7215 / KCTC 17166 / NRRL Y-17582)</name>
    <name type="common">Yeast</name>
    <dbReference type="NCBI Taxonomy" id="931890"/>
    <lineage>
        <taxon>Eukaryota</taxon>
        <taxon>Fungi</taxon>
        <taxon>Dikarya</taxon>
        <taxon>Ascomycota</taxon>
        <taxon>Saccharomycotina</taxon>
        <taxon>Saccharomycetes</taxon>
        <taxon>Saccharomycetales</taxon>
        <taxon>Saccharomycetaceae</taxon>
        <taxon>Eremothecium</taxon>
    </lineage>
</organism>
<dbReference type="InterPro" id="IPR006683">
    <property type="entry name" value="Thioestr_dom"/>
</dbReference>
<dbReference type="KEGG" id="erc:Ecym_7126"/>
<protein>
    <recommendedName>
        <fullName evidence="1">Thioesterase domain-containing protein</fullName>
    </recommendedName>
</protein>
<dbReference type="OrthoDB" id="506431at2759"/>
<dbReference type="PANTHER" id="PTHR47260:SF4">
    <property type="entry name" value="MIOREX COMPLEX COMPONENT 3"/>
    <property type="match status" value="1"/>
</dbReference>
<name>G8JVW1_ERECY</name>
<dbReference type="Pfam" id="PF03061">
    <property type="entry name" value="4HBT"/>
    <property type="match status" value="1"/>
</dbReference>
<keyword evidence="3" id="KW-1185">Reference proteome</keyword>
<evidence type="ECO:0000313" key="2">
    <source>
        <dbReference type="EMBL" id="AET40976.1"/>
    </source>
</evidence>
<dbReference type="CDD" id="cd03443">
    <property type="entry name" value="PaaI_thioesterase"/>
    <property type="match status" value="1"/>
</dbReference>
<dbReference type="AlphaFoldDB" id="G8JVW1"/>
<dbReference type="STRING" id="931890.G8JVW1"/>
<dbReference type="GO" id="GO:0005743">
    <property type="term" value="C:mitochondrial inner membrane"/>
    <property type="evidence" value="ECO:0007669"/>
    <property type="project" value="EnsemblFungi"/>
</dbReference>
<dbReference type="RefSeq" id="XP_003647793.1">
    <property type="nucleotide sequence ID" value="XM_003647745.1"/>
</dbReference>
<sequence>MLFRLINRTFILPSAGFAAGFISFGQAWQTGSESQGQGPRNESEQRVDILDRLAQTEEFKKLTENFVMMRQSELVPGKHRNNSISQGLLFGRNHIEIDPVIFQDHENRSMTAFYHLGEGLSSENGNIHKGVLALLLDEALCFCGFPTLPNKKGVTGRLNIKYQRDIPADSTLALRAHVVETKGRKCIIKGTLESVPEKSSSWKLGSGSPTVYAEAECILVEPRWYKYVTWLSFF</sequence>
<reference evidence="3" key="1">
    <citation type="journal article" date="2012" name="G3 (Bethesda)">
        <title>Pichia sorbitophila, an interspecies yeast hybrid reveals early steps of genome resolution following polyploidization.</title>
        <authorList>
            <person name="Leh Louis V."/>
            <person name="Despons L."/>
            <person name="Friedrich A."/>
            <person name="Martin T."/>
            <person name="Durrens P."/>
            <person name="Casaregola S."/>
            <person name="Neuveglise C."/>
            <person name="Fairhead C."/>
            <person name="Marck C."/>
            <person name="Cruz J.A."/>
            <person name="Straub M.L."/>
            <person name="Kugler V."/>
            <person name="Sacerdot C."/>
            <person name="Uzunov Z."/>
            <person name="Thierry A."/>
            <person name="Weiss S."/>
            <person name="Bleykasten C."/>
            <person name="De Montigny J."/>
            <person name="Jacques N."/>
            <person name="Jung P."/>
            <person name="Lemaire M."/>
            <person name="Mallet S."/>
            <person name="Morel G."/>
            <person name="Richard G.F."/>
            <person name="Sarkar A."/>
            <person name="Savel G."/>
            <person name="Schacherer J."/>
            <person name="Seret M.L."/>
            <person name="Talla E."/>
            <person name="Samson G."/>
            <person name="Jubin C."/>
            <person name="Poulain J."/>
            <person name="Vacherie B."/>
            <person name="Barbe V."/>
            <person name="Pelletier E."/>
            <person name="Sherman D.J."/>
            <person name="Westhof E."/>
            <person name="Weissenbach J."/>
            <person name="Baret P.V."/>
            <person name="Wincker P."/>
            <person name="Gaillardin C."/>
            <person name="Dujon B."/>
            <person name="Souciet J.L."/>
        </authorList>
    </citation>
    <scope>NUCLEOTIDE SEQUENCE [LARGE SCALE GENOMIC DNA]</scope>
    <source>
        <strain evidence="3">CBS 270.75 / DBVPG 7215 / KCTC 17166 / NRRL Y-17582</strain>
    </source>
</reference>
<dbReference type="InterPro" id="IPR052061">
    <property type="entry name" value="PTE-AB_protein"/>
</dbReference>
<dbReference type="EMBL" id="CP002503">
    <property type="protein sequence ID" value="AET40976.1"/>
    <property type="molecule type" value="Genomic_DNA"/>
</dbReference>
<dbReference type="InParanoid" id="G8JVW1"/>
<dbReference type="SUPFAM" id="SSF54637">
    <property type="entry name" value="Thioesterase/thiol ester dehydrase-isomerase"/>
    <property type="match status" value="1"/>
</dbReference>
<evidence type="ECO:0000259" key="1">
    <source>
        <dbReference type="Pfam" id="PF03061"/>
    </source>
</evidence>
<dbReference type="FunCoup" id="G8JVW1">
    <property type="interactions" value="25"/>
</dbReference>
<proteinExistence type="predicted"/>
<dbReference type="Gene3D" id="3.10.129.10">
    <property type="entry name" value="Hotdog Thioesterase"/>
    <property type="match status" value="1"/>
</dbReference>
<dbReference type="Proteomes" id="UP000006790">
    <property type="component" value="Chromosome 7"/>
</dbReference>
<dbReference type="HOGENOM" id="CLU_052827_2_2_1"/>
<dbReference type="PANTHER" id="PTHR47260">
    <property type="entry name" value="UPF0644 PROTEIN PB2B4.06"/>
    <property type="match status" value="1"/>
</dbReference>
<feature type="domain" description="Thioesterase" evidence="1">
    <location>
        <begin position="124"/>
        <end position="191"/>
    </location>
</feature>
<dbReference type="OMA" id="GRKCIIT"/>
<gene>
    <name evidence="2" type="ordered locus">Ecym_7126</name>
</gene>
<dbReference type="eggNOG" id="KOG4781">
    <property type="taxonomic scope" value="Eukaryota"/>
</dbReference>
<dbReference type="InterPro" id="IPR029069">
    <property type="entry name" value="HotDog_dom_sf"/>
</dbReference>
<dbReference type="GeneID" id="11472448"/>
<evidence type="ECO:0000313" key="3">
    <source>
        <dbReference type="Proteomes" id="UP000006790"/>
    </source>
</evidence>